<dbReference type="PRINTS" id="PR00463">
    <property type="entry name" value="EP450I"/>
</dbReference>
<evidence type="ECO:0000256" key="6">
    <source>
        <dbReference type="RuleBase" id="RU000461"/>
    </source>
</evidence>
<keyword evidence="7" id="KW-1133">Transmembrane helix</keyword>
<feature type="binding site" description="axial binding residue" evidence="5">
    <location>
        <position position="469"/>
    </location>
    <ligand>
        <name>heme</name>
        <dbReference type="ChEBI" id="CHEBI:30413"/>
    </ligand>
    <ligandPart>
        <name>Fe</name>
        <dbReference type="ChEBI" id="CHEBI:18248"/>
    </ligandPart>
</feature>
<dbReference type="PROSITE" id="PS00086">
    <property type="entry name" value="CYTOCHROME_P450"/>
    <property type="match status" value="1"/>
</dbReference>
<dbReference type="GO" id="GO:0020037">
    <property type="term" value="F:heme binding"/>
    <property type="evidence" value="ECO:0007669"/>
    <property type="project" value="InterPro"/>
</dbReference>
<evidence type="ECO:0000256" key="5">
    <source>
        <dbReference type="PIRSR" id="PIRSR602401-1"/>
    </source>
</evidence>
<evidence type="ECO:0000256" key="3">
    <source>
        <dbReference type="ARBA" id="ARBA00023004"/>
    </source>
</evidence>
<dbReference type="GO" id="GO:0005506">
    <property type="term" value="F:iron ion binding"/>
    <property type="evidence" value="ECO:0007669"/>
    <property type="project" value="InterPro"/>
</dbReference>
<evidence type="ECO:0000313" key="9">
    <source>
        <dbReference type="Proteomes" id="UP001209540"/>
    </source>
</evidence>
<protein>
    <submittedName>
        <fullName evidence="8">Cytochrome P450</fullName>
    </submittedName>
</protein>
<comment type="similarity">
    <text evidence="6">Belongs to the cytochrome P450 family.</text>
</comment>
<dbReference type="Proteomes" id="UP001209540">
    <property type="component" value="Unassembled WGS sequence"/>
</dbReference>
<dbReference type="InterPro" id="IPR002401">
    <property type="entry name" value="Cyt_P450_E_grp-I"/>
</dbReference>
<dbReference type="InterPro" id="IPR036396">
    <property type="entry name" value="Cyt_P450_sf"/>
</dbReference>
<dbReference type="SUPFAM" id="SSF48264">
    <property type="entry name" value="Cytochrome P450"/>
    <property type="match status" value="1"/>
</dbReference>
<name>A0AAD5P857_9FUNG</name>
<evidence type="ECO:0000313" key="8">
    <source>
        <dbReference type="EMBL" id="KAI9246486.1"/>
    </source>
</evidence>
<dbReference type="EMBL" id="JAIXMP010000046">
    <property type="protein sequence ID" value="KAI9246486.1"/>
    <property type="molecule type" value="Genomic_DNA"/>
</dbReference>
<proteinExistence type="inferred from homology"/>
<keyword evidence="9" id="KW-1185">Reference proteome</keyword>
<dbReference type="Pfam" id="PF00067">
    <property type="entry name" value="p450"/>
    <property type="match status" value="1"/>
</dbReference>
<gene>
    <name evidence="8" type="ORF">BDA99DRAFT_527019</name>
</gene>
<sequence length="534" mass="60698">MTSQQLSVSSFNNLLITLLRNSSIYLPQSIPAIAIITAGAAIILTTGASWRYILSRKQTYFSTIPTPKGSLPLVGHLFSLGRNRVETFHQWHKELGSIFYFRLGVKKMLVVADPWAAHELLATMGKITSNRPKTTSRPMFGDVRGIIFAQPHEMTWSILRKSALNALGPRKLKEASPILNKEADEFVELVATGVNIVPLPLLMRSSLNFIFLTVFSVRTTSIEDPIYKTAISIINTSMKFSDFKNLASQFIPLLRIFDPIIGIKKKIIAYHKSMTIPFYIELIERALDAEEKNMVKILNDKLNHGKRGYYDNLIATIHDMAVAGTDTTAVTMAWSFLQLSTKLEVQMKIQHEIDTFVNNNGRLPNFWERNEMPYLIATQRECMRLRPTTEFGVIHASAEDFEWHGSVIPKDTWIMTNMADIHSDTEKYPEPEQFIPERFLGREESMTASANRKTEDRDQFNFGWGRRVCIGSHLAETQMFNVWVRVLHRCIIRPALDKNGNEVPQSLQTVPPEAGPIVVSPSKFELRFVPRNSV</sequence>
<dbReference type="InterPro" id="IPR001128">
    <property type="entry name" value="Cyt_P450"/>
</dbReference>
<dbReference type="PANTHER" id="PTHR46300">
    <property type="entry name" value="P450, PUTATIVE (EUROFUNG)-RELATED-RELATED"/>
    <property type="match status" value="1"/>
</dbReference>
<dbReference type="InterPro" id="IPR050364">
    <property type="entry name" value="Cytochrome_P450_fung"/>
</dbReference>
<dbReference type="InterPro" id="IPR017972">
    <property type="entry name" value="Cyt_P450_CS"/>
</dbReference>
<keyword evidence="4 6" id="KW-0503">Monooxygenase</keyword>
<comment type="caution">
    <text evidence="8">The sequence shown here is derived from an EMBL/GenBank/DDBJ whole genome shotgun (WGS) entry which is preliminary data.</text>
</comment>
<dbReference type="GO" id="GO:0016705">
    <property type="term" value="F:oxidoreductase activity, acting on paired donors, with incorporation or reduction of molecular oxygen"/>
    <property type="evidence" value="ECO:0007669"/>
    <property type="project" value="InterPro"/>
</dbReference>
<dbReference type="PRINTS" id="PR00385">
    <property type="entry name" value="P450"/>
</dbReference>
<keyword evidence="7" id="KW-0472">Membrane</keyword>
<reference evidence="8" key="1">
    <citation type="journal article" date="2022" name="IScience">
        <title>Evolution of zygomycete secretomes and the origins of terrestrial fungal ecologies.</title>
        <authorList>
            <person name="Chang Y."/>
            <person name="Wang Y."/>
            <person name="Mondo S."/>
            <person name="Ahrendt S."/>
            <person name="Andreopoulos W."/>
            <person name="Barry K."/>
            <person name="Beard J."/>
            <person name="Benny G.L."/>
            <person name="Blankenship S."/>
            <person name="Bonito G."/>
            <person name="Cuomo C."/>
            <person name="Desiro A."/>
            <person name="Gervers K.A."/>
            <person name="Hundley H."/>
            <person name="Kuo A."/>
            <person name="LaButti K."/>
            <person name="Lang B.F."/>
            <person name="Lipzen A."/>
            <person name="O'Donnell K."/>
            <person name="Pangilinan J."/>
            <person name="Reynolds N."/>
            <person name="Sandor L."/>
            <person name="Smith M.E."/>
            <person name="Tsang A."/>
            <person name="Grigoriev I.V."/>
            <person name="Stajich J.E."/>
            <person name="Spatafora J.W."/>
        </authorList>
    </citation>
    <scope>NUCLEOTIDE SEQUENCE</scope>
    <source>
        <strain evidence="8">RSA 2281</strain>
    </source>
</reference>
<evidence type="ECO:0000256" key="7">
    <source>
        <dbReference type="SAM" id="Phobius"/>
    </source>
</evidence>
<organism evidence="8 9">
    <name type="scientific">Phascolomyces articulosus</name>
    <dbReference type="NCBI Taxonomy" id="60185"/>
    <lineage>
        <taxon>Eukaryota</taxon>
        <taxon>Fungi</taxon>
        <taxon>Fungi incertae sedis</taxon>
        <taxon>Mucoromycota</taxon>
        <taxon>Mucoromycotina</taxon>
        <taxon>Mucoromycetes</taxon>
        <taxon>Mucorales</taxon>
        <taxon>Lichtheimiaceae</taxon>
        <taxon>Phascolomyces</taxon>
    </lineage>
</organism>
<keyword evidence="3 5" id="KW-0408">Iron</keyword>
<feature type="transmembrane region" description="Helical" evidence="7">
    <location>
        <begin position="30"/>
        <end position="53"/>
    </location>
</feature>
<keyword evidence="5 6" id="KW-0349">Heme</keyword>
<evidence type="ECO:0000256" key="1">
    <source>
        <dbReference type="ARBA" id="ARBA00022723"/>
    </source>
</evidence>
<keyword evidence="2 6" id="KW-0560">Oxidoreductase</keyword>
<comment type="cofactor">
    <cofactor evidence="5">
        <name>heme</name>
        <dbReference type="ChEBI" id="CHEBI:30413"/>
    </cofactor>
</comment>
<dbReference type="AlphaFoldDB" id="A0AAD5P857"/>
<evidence type="ECO:0000256" key="2">
    <source>
        <dbReference type="ARBA" id="ARBA00023002"/>
    </source>
</evidence>
<dbReference type="GO" id="GO:0004497">
    <property type="term" value="F:monooxygenase activity"/>
    <property type="evidence" value="ECO:0007669"/>
    <property type="project" value="UniProtKB-KW"/>
</dbReference>
<keyword evidence="7" id="KW-0812">Transmembrane</keyword>
<dbReference type="PANTHER" id="PTHR46300:SF2">
    <property type="entry name" value="CYTOCHROME P450 MONOOXYGENASE ALNH-RELATED"/>
    <property type="match status" value="1"/>
</dbReference>
<dbReference type="Gene3D" id="1.10.630.10">
    <property type="entry name" value="Cytochrome P450"/>
    <property type="match status" value="1"/>
</dbReference>
<accession>A0AAD5P857</accession>
<evidence type="ECO:0000256" key="4">
    <source>
        <dbReference type="ARBA" id="ARBA00023033"/>
    </source>
</evidence>
<keyword evidence="1 5" id="KW-0479">Metal-binding</keyword>
<reference evidence="8" key="2">
    <citation type="submission" date="2023-02" db="EMBL/GenBank/DDBJ databases">
        <authorList>
            <consortium name="DOE Joint Genome Institute"/>
            <person name="Mondo S.J."/>
            <person name="Chang Y."/>
            <person name="Wang Y."/>
            <person name="Ahrendt S."/>
            <person name="Andreopoulos W."/>
            <person name="Barry K."/>
            <person name="Beard J."/>
            <person name="Benny G.L."/>
            <person name="Blankenship S."/>
            <person name="Bonito G."/>
            <person name="Cuomo C."/>
            <person name="Desiro A."/>
            <person name="Gervers K.A."/>
            <person name="Hundley H."/>
            <person name="Kuo A."/>
            <person name="LaButti K."/>
            <person name="Lang B.F."/>
            <person name="Lipzen A."/>
            <person name="O'Donnell K."/>
            <person name="Pangilinan J."/>
            <person name="Reynolds N."/>
            <person name="Sandor L."/>
            <person name="Smith M.W."/>
            <person name="Tsang A."/>
            <person name="Grigoriev I.V."/>
            <person name="Stajich J.E."/>
            <person name="Spatafora J.W."/>
        </authorList>
    </citation>
    <scope>NUCLEOTIDE SEQUENCE</scope>
    <source>
        <strain evidence="8">RSA 2281</strain>
    </source>
</reference>